<dbReference type="Pfam" id="PF00076">
    <property type="entry name" value="RRM_1"/>
    <property type="match status" value="1"/>
</dbReference>
<dbReference type="PROSITE" id="PS50158">
    <property type="entry name" value="ZF_CCHC"/>
    <property type="match status" value="1"/>
</dbReference>
<feature type="compositionally biased region" description="Polar residues" evidence="4">
    <location>
        <begin position="156"/>
        <end position="166"/>
    </location>
</feature>
<keyword evidence="2" id="KW-0479">Metal-binding</keyword>
<feature type="compositionally biased region" description="Polar residues" evidence="4">
    <location>
        <begin position="281"/>
        <end position="293"/>
    </location>
</feature>
<feature type="compositionally biased region" description="Low complexity" evidence="4">
    <location>
        <begin position="241"/>
        <end position="253"/>
    </location>
</feature>
<keyword evidence="2" id="KW-0862">Zinc</keyword>
<dbReference type="AlphaFoldDB" id="A0A6P7SZ07"/>
<proteinExistence type="predicted"/>
<feature type="compositionally biased region" description="Polar residues" evidence="4">
    <location>
        <begin position="184"/>
        <end position="195"/>
    </location>
</feature>
<evidence type="ECO:0000256" key="3">
    <source>
        <dbReference type="PROSITE-ProRule" id="PRU00176"/>
    </source>
</evidence>
<sequence>MPRTTKLYVGNLPKGSSEKSVWDLFANYGEVVECDIIKDFGFVHFTESTDAMKAVENLNNKDWNGSILKVQPSHSKVHAKPGMGNRGECIRCGKTGHLCRDCPSVRARDFRSGDLHEKTCTTLSNISKEINAMNGSIDGLYSFLSRYRENSYKESLGNNYSQTNPAQDWLGKNADGDQNRRQNHSNNDNYNSKKQSPYSNNYPPPSMAASRFRHQPYPRASERRSASSSLSSMSDSKRRLPSLSSSHSLLSSRPGRNSNNRDMNPFFRPPPEYYERRRSKTVGSTQFARSREH</sequence>
<dbReference type="SMART" id="SM00360">
    <property type="entry name" value="RRM"/>
    <property type="match status" value="1"/>
</dbReference>
<evidence type="ECO:0000313" key="7">
    <source>
        <dbReference type="Proteomes" id="UP000515154"/>
    </source>
</evidence>
<evidence type="ECO:0000259" key="5">
    <source>
        <dbReference type="PROSITE" id="PS50102"/>
    </source>
</evidence>
<keyword evidence="2" id="KW-0863">Zinc-finger</keyword>
<feature type="domain" description="RRM" evidence="5">
    <location>
        <begin position="5"/>
        <end position="75"/>
    </location>
</feature>
<evidence type="ECO:0000256" key="1">
    <source>
        <dbReference type="ARBA" id="ARBA00022884"/>
    </source>
</evidence>
<feature type="region of interest" description="Disordered" evidence="4">
    <location>
        <begin position="156"/>
        <end position="293"/>
    </location>
</feature>
<keyword evidence="1 3" id="KW-0694">RNA-binding</keyword>
<keyword evidence="7" id="KW-1185">Reference proteome</keyword>
<organism evidence="7 8">
    <name type="scientific">Octopus sinensis</name>
    <name type="common">East Asian common octopus</name>
    <dbReference type="NCBI Taxonomy" id="2607531"/>
    <lineage>
        <taxon>Eukaryota</taxon>
        <taxon>Metazoa</taxon>
        <taxon>Spiralia</taxon>
        <taxon>Lophotrochozoa</taxon>
        <taxon>Mollusca</taxon>
        <taxon>Cephalopoda</taxon>
        <taxon>Coleoidea</taxon>
        <taxon>Octopodiformes</taxon>
        <taxon>Octopoda</taxon>
        <taxon>Incirrata</taxon>
        <taxon>Octopodidae</taxon>
        <taxon>Octopus</taxon>
    </lineage>
</organism>
<protein>
    <submittedName>
        <fullName evidence="8">RNA-binding protein lark-like</fullName>
    </submittedName>
</protein>
<dbReference type="Gene3D" id="4.10.60.10">
    <property type="entry name" value="Zinc finger, CCHC-type"/>
    <property type="match status" value="1"/>
</dbReference>
<dbReference type="InterPro" id="IPR035979">
    <property type="entry name" value="RBD_domain_sf"/>
</dbReference>
<dbReference type="Gene3D" id="3.30.70.330">
    <property type="match status" value="1"/>
</dbReference>
<accession>A0A6P7SZ07</accession>
<name>A0A6P7SZ07_9MOLL</name>
<reference evidence="8" key="1">
    <citation type="submission" date="2025-08" db="UniProtKB">
        <authorList>
            <consortium name="RefSeq"/>
        </authorList>
    </citation>
    <scope>IDENTIFICATION</scope>
</reference>
<dbReference type="SUPFAM" id="SSF54928">
    <property type="entry name" value="RNA-binding domain, RBD"/>
    <property type="match status" value="1"/>
</dbReference>
<dbReference type="InterPro" id="IPR001878">
    <property type="entry name" value="Znf_CCHC"/>
</dbReference>
<feature type="domain" description="CCHC-type" evidence="6">
    <location>
        <begin position="89"/>
        <end position="104"/>
    </location>
</feature>
<dbReference type="InterPro" id="IPR012677">
    <property type="entry name" value="Nucleotide-bd_a/b_plait_sf"/>
</dbReference>
<dbReference type="PROSITE" id="PS50102">
    <property type="entry name" value="RRM"/>
    <property type="match status" value="1"/>
</dbReference>
<dbReference type="KEGG" id="osn:115218029"/>
<gene>
    <name evidence="8" type="primary">LOC115218029</name>
</gene>
<dbReference type="PANTHER" id="PTHR21245">
    <property type="entry name" value="HETEROGENEOUS NUCLEAR RIBONUCLEOPROTEIN"/>
    <property type="match status" value="1"/>
</dbReference>
<dbReference type="GO" id="GO:0008270">
    <property type="term" value="F:zinc ion binding"/>
    <property type="evidence" value="ECO:0007669"/>
    <property type="project" value="UniProtKB-KW"/>
</dbReference>
<dbReference type="Proteomes" id="UP000515154">
    <property type="component" value="Linkage group LG12"/>
</dbReference>
<evidence type="ECO:0000256" key="4">
    <source>
        <dbReference type="SAM" id="MobiDB-lite"/>
    </source>
</evidence>
<evidence type="ECO:0000259" key="6">
    <source>
        <dbReference type="PROSITE" id="PS50158"/>
    </source>
</evidence>
<dbReference type="InterPro" id="IPR000504">
    <property type="entry name" value="RRM_dom"/>
</dbReference>
<dbReference type="RefSeq" id="XP_029643638.1">
    <property type="nucleotide sequence ID" value="XM_029787778.2"/>
</dbReference>
<dbReference type="SMART" id="SM00343">
    <property type="entry name" value="ZnF_C2HC"/>
    <property type="match status" value="1"/>
</dbReference>
<evidence type="ECO:0000256" key="2">
    <source>
        <dbReference type="PROSITE-ProRule" id="PRU00047"/>
    </source>
</evidence>
<dbReference type="GO" id="GO:0003723">
    <property type="term" value="F:RNA binding"/>
    <property type="evidence" value="ECO:0007669"/>
    <property type="project" value="UniProtKB-UniRule"/>
</dbReference>
<evidence type="ECO:0000313" key="8">
    <source>
        <dbReference type="RefSeq" id="XP_029643638.1"/>
    </source>
</evidence>